<dbReference type="InterPro" id="IPR013096">
    <property type="entry name" value="Cupin_2"/>
</dbReference>
<dbReference type="RefSeq" id="WP_135650704.1">
    <property type="nucleotide sequence ID" value="NZ_RQGF01000030.1"/>
</dbReference>
<feature type="transmembrane region" description="Helical" evidence="1">
    <location>
        <begin position="20"/>
        <end position="39"/>
    </location>
</feature>
<dbReference type="OrthoDB" id="9794183at2"/>
<dbReference type="PANTHER" id="PTHR36440">
    <property type="entry name" value="PUTATIVE (AFU_ORTHOLOGUE AFUA_8G07350)-RELATED"/>
    <property type="match status" value="1"/>
</dbReference>
<dbReference type="EMBL" id="RQGF01000030">
    <property type="protein sequence ID" value="TGL59489.1"/>
    <property type="molecule type" value="Genomic_DNA"/>
</dbReference>
<dbReference type="Gene3D" id="2.60.120.10">
    <property type="entry name" value="Jelly Rolls"/>
    <property type="match status" value="1"/>
</dbReference>
<dbReference type="Proteomes" id="UP000297762">
    <property type="component" value="Unassembled WGS sequence"/>
</dbReference>
<accession>A0A4R9K1C1</accession>
<keyword evidence="1" id="KW-1133">Transmembrane helix</keyword>
<protein>
    <submittedName>
        <fullName evidence="3">Cupin domain-containing protein</fullName>
    </submittedName>
</protein>
<dbReference type="InterPro" id="IPR011051">
    <property type="entry name" value="RmlC_Cupin_sf"/>
</dbReference>
<keyword evidence="1" id="KW-0812">Transmembrane</keyword>
<reference evidence="3" key="1">
    <citation type="journal article" date="2019" name="PLoS Negl. Trop. Dis.">
        <title>Revisiting the worldwide diversity of Leptospira species in the environment.</title>
        <authorList>
            <person name="Vincent A.T."/>
            <person name="Schiettekatte O."/>
            <person name="Bourhy P."/>
            <person name="Veyrier F.J."/>
            <person name="Picardeau M."/>
        </authorList>
    </citation>
    <scope>NUCLEOTIDE SEQUENCE [LARGE SCALE GENOMIC DNA]</scope>
    <source>
        <strain evidence="3">201702455</strain>
    </source>
</reference>
<dbReference type="InterPro" id="IPR014710">
    <property type="entry name" value="RmlC-like_jellyroll"/>
</dbReference>
<dbReference type="SUPFAM" id="SSF51182">
    <property type="entry name" value="RmlC-like cupins"/>
    <property type="match status" value="1"/>
</dbReference>
<evidence type="ECO:0000256" key="1">
    <source>
        <dbReference type="SAM" id="Phobius"/>
    </source>
</evidence>
<dbReference type="PANTHER" id="PTHR36440:SF1">
    <property type="entry name" value="PUTATIVE (AFU_ORTHOLOGUE AFUA_8G07350)-RELATED"/>
    <property type="match status" value="1"/>
</dbReference>
<feature type="domain" description="Cupin type-2" evidence="2">
    <location>
        <begin position="91"/>
        <end position="151"/>
    </location>
</feature>
<proteinExistence type="predicted"/>
<keyword evidence="4" id="KW-1185">Reference proteome</keyword>
<keyword evidence="1" id="KW-0472">Membrane</keyword>
<evidence type="ECO:0000259" key="2">
    <source>
        <dbReference type="Pfam" id="PF07883"/>
    </source>
</evidence>
<comment type="caution">
    <text evidence="3">The sequence shown here is derived from an EMBL/GenBank/DDBJ whole genome shotgun (WGS) entry which is preliminary data.</text>
</comment>
<dbReference type="AlphaFoldDB" id="A0A4R9K1C1"/>
<name>A0A4R9K1C1_9LEPT</name>
<dbReference type="Pfam" id="PF07883">
    <property type="entry name" value="Cupin_2"/>
    <property type="match status" value="1"/>
</dbReference>
<evidence type="ECO:0000313" key="4">
    <source>
        <dbReference type="Proteomes" id="UP000297762"/>
    </source>
</evidence>
<organism evidence="3 4">
    <name type="scientific">Leptospira sarikeiensis</name>
    <dbReference type="NCBI Taxonomy" id="2484943"/>
    <lineage>
        <taxon>Bacteria</taxon>
        <taxon>Pseudomonadati</taxon>
        <taxon>Spirochaetota</taxon>
        <taxon>Spirochaetia</taxon>
        <taxon>Leptospirales</taxon>
        <taxon>Leptospiraceae</taxon>
        <taxon>Leptospira</taxon>
    </lineage>
</organism>
<gene>
    <name evidence="3" type="ORF">EHQ64_15455</name>
</gene>
<dbReference type="InterPro" id="IPR053146">
    <property type="entry name" value="QDO-like"/>
</dbReference>
<evidence type="ECO:0000313" key="3">
    <source>
        <dbReference type="EMBL" id="TGL59489.1"/>
    </source>
</evidence>
<sequence>MILYSGMFQGNTIQRIVKTFLLFLSVYLCVSMILHHYILPETSPQIMDYPRSGDIIINKFSKEKFIFRKTSVESDGMYSQNDLYIDRSGFDPRPHVHLNQDETFQILEGELTILIEGKENTIRRGQTFTVQRGFVHQYLNLGKEEMHAIVTVNPAEKFDLMLTQFHGFFTKDEEPPNELIWFLQTIMYNTYYDTYPAKFPVLFQRALSFILSPTVRLMGLHSWYPEFSEKWRHSENR</sequence>